<dbReference type="InParanoid" id="C7QDT4"/>
<dbReference type="EMBL" id="CP001700">
    <property type="protein sequence ID" value="ACU74708.1"/>
    <property type="molecule type" value="Genomic_DNA"/>
</dbReference>
<dbReference type="Proteomes" id="UP000000851">
    <property type="component" value="Chromosome"/>
</dbReference>
<dbReference type="AlphaFoldDB" id="C7QDT4"/>
<evidence type="ECO:0000313" key="1">
    <source>
        <dbReference type="EMBL" id="ACU74708.1"/>
    </source>
</evidence>
<name>C7QDT4_CATAD</name>
<dbReference type="InterPro" id="IPR014543">
    <property type="entry name" value="UCP028291"/>
</dbReference>
<evidence type="ECO:0008006" key="3">
    <source>
        <dbReference type="Google" id="ProtNLM"/>
    </source>
</evidence>
<keyword evidence="2" id="KW-1185">Reference proteome</keyword>
<protein>
    <recommendedName>
        <fullName evidence="3">DUF2218 domain-containing protein</fullName>
    </recommendedName>
</protein>
<dbReference type="eggNOG" id="COG3553">
    <property type="taxonomic scope" value="Bacteria"/>
</dbReference>
<accession>C7QDT4</accession>
<dbReference type="KEGG" id="cai:Caci_5850"/>
<gene>
    <name evidence="1" type="ordered locus">Caci_5850</name>
</gene>
<dbReference type="HOGENOM" id="CLU_2154681_0_0_11"/>
<dbReference type="Gene3D" id="3.30.310.50">
    <property type="entry name" value="Alpha-D-phosphohexomutase, C-terminal domain"/>
    <property type="match status" value="1"/>
</dbReference>
<organism evidence="1 2">
    <name type="scientific">Catenulispora acidiphila (strain DSM 44928 / JCM 14897 / NBRC 102108 / NRRL B-24433 / ID139908)</name>
    <dbReference type="NCBI Taxonomy" id="479433"/>
    <lineage>
        <taxon>Bacteria</taxon>
        <taxon>Bacillati</taxon>
        <taxon>Actinomycetota</taxon>
        <taxon>Actinomycetes</taxon>
        <taxon>Catenulisporales</taxon>
        <taxon>Catenulisporaceae</taxon>
        <taxon>Catenulispora</taxon>
    </lineage>
</organism>
<dbReference type="OrthoDB" id="9806511at2"/>
<reference evidence="1 2" key="1">
    <citation type="journal article" date="2009" name="Stand. Genomic Sci.">
        <title>Complete genome sequence of Catenulispora acidiphila type strain (ID 139908).</title>
        <authorList>
            <person name="Copeland A."/>
            <person name="Lapidus A."/>
            <person name="Glavina Del Rio T."/>
            <person name="Nolan M."/>
            <person name="Lucas S."/>
            <person name="Chen F."/>
            <person name="Tice H."/>
            <person name="Cheng J.F."/>
            <person name="Bruce D."/>
            <person name="Goodwin L."/>
            <person name="Pitluck S."/>
            <person name="Mikhailova N."/>
            <person name="Pati A."/>
            <person name="Ivanova N."/>
            <person name="Mavromatis K."/>
            <person name="Chen A."/>
            <person name="Palaniappan K."/>
            <person name="Chain P."/>
            <person name="Land M."/>
            <person name="Hauser L."/>
            <person name="Chang Y.J."/>
            <person name="Jeffries C.D."/>
            <person name="Chertkov O."/>
            <person name="Brettin T."/>
            <person name="Detter J.C."/>
            <person name="Han C."/>
            <person name="Ali Z."/>
            <person name="Tindall B.J."/>
            <person name="Goker M."/>
            <person name="Bristow J."/>
            <person name="Eisen J.A."/>
            <person name="Markowitz V."/>
            <person name="Hugenholtz P."/>
            <person name="Kyrpides N.C."/>
            <person name="Klenk H.P."/>
        </authorList>
    </citation>
    <scope>NUCLEOTIDE SEQUENCE [LARGE SCALE GENOMIC DNA]</scope>
    <source>
        <strain evidence="2">DSM 44928 / JCM 14897 / NBRC 102108 / NRRL B-24433 / ID139908</strain>
    </source>
</reference>
<dbReference type="STRING" id="479433.Caci_5850"/>
<evidence type="ECO:0000313" key="2">
    <source>
        <dbReference type="Proteomes" id="UP000000851"/>
    </source>
</evidence>
<dbReference type="RefSeq" id="WP_015794437.1">
    <property type="nucleotide sequence ID" value="NC_013131.1"/>
</dbReference>
<dbReference type="Pfam" id="PF09981">
    <property type="entry name" value="DUF2218"/>
    <property type="match status" value="1"/>
</dbReference>
<sequence length="107" mass="11609">MPTAEGHVPTDRASRYLQQLCSHASRMRHVGIGIGHAAHRGPSVEATSDSTGRITRGSARCDLTASPTALVLHVTADDEEQLRALQEAVTRTLERAGRRDGLKVVWE</sequence>
<proteinExistence type="predicted"/>